<sequence length="229" mass="24348">MLRADLSLIAEADRLAQDVAARTDRLDLLVNNAGGMTDRLEMTAEGLEANFAGNHLGPFALTQGLEPLLRQTAAGAPAGSVRVVMTASDASEMGLPVDFDDMQNLSRFNPGLAYCTGKLANVLFARALASRLDDTGIVAHAMAPGATDTPFFSNAPAETRAHTDNLSKLTVAEGADTLIWLALGEEAGRSSGGYWEKRAPRAPHPQVDDADAVARFWQESERLVDSVRG</sequence>
<dbReference type="RefSeq" id="WP_339587258.1">
    <property type="nucleotide sequence ID" value="NZ_JBBHJZ010000002.1"/>
</dbReference>
<dbReference type="EMBL" id="JBBHJZ010000002">
    <property type="protein sequence ID" value="MEJ5977319.1"/>
    <property type="molecule type" value="Genomic_DNA"/>
</dbReference>
<dbReference type="PRINTS" id="PR00081">
    <property type="entry name" value="GDHRDH"/>
</dbReference>
<keyword evidence="3" id="KW-1185">Reference proteome</keyword>
<evidence type="ECO:0000313" key="2">
    <source>
        <dbReference type="EMBL" id="MEJ5977319.1"/>
    </source>
</evidence>
<dbReference type="InterPro" id="IPR036291">
    <property type="entry name" value="NAD(P)-bd_dom_sf"/>
</dbReference>
<proteinExistence type="predicted"/>
<dbReference type="Proteomes" id="UP001361239">
    <property type="component" value="Unassembled WGS sequence"/>
</dbReference>
<dbReference type="PANTHER" id="PTHR43157:SF31">
    <property type="entry name" value="PHOSPHATIDYLINOSITOL-GLYCAN BIOSYNTHESIS CLASS F PROTEIN"/>
    <property type="match status" value="1"/>
</dbReference>
<name>A0ABU8RWC6_9SPHN</name>
<evidence type="ECO:0000256" key="1">
    <source>
        <dbReference type="ARBA" id="ARBA00023002"/>
    </source>
</evidence>
<protein>
    <submittedName>
        <fullName evidence="2">SDR family NAD(P)-dependent oxidoreductase</fullName>
    </submittedName>
</protein>
<comment type="caution">
    <text evidence="2">The sequence shown here is derived from an EMBL/GenBank/DDBJ whole genome shotgun (WGS) entry which is preliminary data.</text>
</comment>
<dbReference type="SUPFAM" id="SSF51735">
    <property type="entry name" value="NAD(P)-binding Rossmann-fold domains"/>
    <property type="match status" value="1"/>
</dbReference>
<dbReference type="Gene3D" id="3.40.50.720">
    <property type="entry name" value="NAD(P)-binding Rossmann-like Domain"/>
    <property type="match status" value="1"/>
</dbReference>
<dbReference type="PANTHER" id="PTHR43157">
    <property type="entry name" value="PHOSPHATIDYLINOSITOL-GLYCAN BIOSYNTHESIS CLASS F PROTEIN-RELATED"/>
    <property type="match status" value="1"/>
</dbReference>
<accession>A0ABU8RWC6</accession>
<keyword evidence="1" id="KW-0560">Oxidoreductase</keyword>
<evidence type="ECO:0000313" key="3">
    <source>
        <dbReference type="Proteomes" id="UP001361239"/>
    </source>
</evidence>
<dbReference type="Pfam" id="PF00106">
    <property type="entry name" value="adh_short"/>
    <property type="match status" value="1"/>
</dbReference>
<dbReference type="InterPro" id="IPR002347">
    <property type="entry name" value="SDR_fam"/>
</dbReference>
<organism evidence="2 3">
    <name type="scientific">Novosphingobium anseongense</name>
    <dbReference type="NCBI Taxonomy" id="3133436"/>
    <lineage>
        <taxon>Bacteria</taxon>
        <taxon>Pseudomonadati</taxon>
        <taxon>Pseudomonadota</taxon>
        <taxon>Alphaproteobacteria</taxon>
        <taxon>Sphingomonadales</taxon>
        <taxon>Sphingomonadaceae</taxon>
        <taxon>Novosphingobium</taxon>
    </lineage>
</organism>
<gene>
    <name evidence="2" type="ORF">WG901_11775</name>
</gene>
<reference evidence="2 3" key="1">
    <citation type="submission" date="2024-03" db="EMBL/GenBank/DDBJ databases">
        <authorList>
            <person name="Jo J.-H."/>
        </authorList>
    </citation>
    <scope>NUCLEOTIDE SEQUENCE [LARGE SCALE GENOMIC DNA]</scope>
    <source>
        <strain evidence="2 3">PS1R-30</strain>
    </source>
</reference>